<dbReference type="EC" id="4.3.99.3" evidence="8"/>
<evidence type="ECO:0000313" key="10">
    <source>
        <dbReference type="EMBL" id="ADW17525.1"/>
    </source>
</evidence>
<dbReference type="UniPathway" id="UPA00391"/>
<keyword evidence="11" id="KW-1185">Reference proteome</keyword>
<feature type="binding site" evidence="8">
    <location>
        <position position="74"/>
    </location>
    <ligand>
        <name>substrate</name>
    </ligand>
</feature>
<keyword evidence="6 8" id="KW-0411">Iron-sulfur</keyword>
<evidence type="ECO:0000256" key="5">
    <source>
        <dbReference type="ARBA" id="ARBA00023004"/>
    </source>
</evidence>
<dbReference type="PIRSF" id="PIRSF000370">
    <property type="entry name" value="QueE"/>
    <property type="match status" value="1"/>
</dbReference>
<dbReference type="EMBL" id="CP002364">
    <property type="protein sequence ID" value="ADW17525.1"/>
    <property type="molecule type" value="Genomic_DNA"/>
</dbReference>
<dbReference type="InterPro" id="IPR024924">
    <property type="entry name" value="7-CO-7-deazaguanine_synth-like"/>
</dbReference>
<dbReference type="GO" id="GO:0051539">
    <property type="term" value="F:4 iron, 4 sulfur cluster binding"/>
    <property type="evidence" value="ECO:0007669"/>
    <property type="project" value="UniProtKB-UniRule"/>
</dbReference>
<proteinExistence type="inferred from homology"/>
<evidence type="ECO:0000259" key="9">
    <source>
        <dbReference type="PROSITE" id="PS51918"/>
    </source>
</evidence>
<comment type="cofactor">
    <cofactor evidence="8">
        <name>[4Fe-4S] cluster</name>
        <dbReference type="ChEBI" id="CHEBI:49883"/>
    </cofactor>
    <text evidence="8">Binds 1 [4Fe-4S] cluster. The cluster is coordinated with 3 cysteines and an exchangeable S-adenosyl-L-methionine.</text>
</comment>
<dbReference type="Pfam" id="PF04055">
    <property type="entry name" value="Radical_SAM"/>
    <property type="match status" value="1"/>
</dbReference>
<dbReference type="GO" id="GO:1904047">
    <property type="term" value="F:S-adenosyl-L-methionine binding"/>
    <property type="evidence" value="ECO:0007669"/>
    <property type="project" value="UniProtKB-UniRule"/>
</dbReference>
<dbReference type="Gene3D" id="3.20.20.70">
    <property type="entry name" value="Aldolase class I"/>
    <property type="match status" value="1"/>
</dbReference>
<keyword evidence="1 8" id="KW-0004">4Fe-4S</keyword>
<dbReference type="InterPro" id="IPR007197">
    <property type="entry name" value="rSAM"/>
</dbReference>
<comment type="caution">
    <text evidence="8">Lacks conserved residue(s) required for the propagation of feature annotation.</text>
</comment>
<keyword evidence="2 8" id="KW-0949">S-adenosyl-L-methionine</keyword>
<dbReference type="Proteomes" id="UP000006365">
    <property type="component" value="Chromosome"/>
</dbReference>
<feature type="binding site" evidence="8">
    <location>
        <position position="38"/>
    </location>
    <ligand>
        <name>[4Fe-4S] cluster</name>
        <dbReference type="ChEBI" id="CHEBI:49883"/>
        <note>4Fe-4S-S-AdoMet</note>
    </ligand>
</feature>
<dbReference type="PROSITE" id="PS51918">
    <property type="entry name" value="RADICAL_SAM"/>
    <property type="match status" value="1"/>
</dbReference>
<feature type="binding site" evidence="8">
    <location>
        <begin position="15"/>
        <end position="17"/>
    </location>
    <ligand>
        <name>substrate</name>
    </ligand>
</feature>
<dbReference type="PANTHER" id="PTHR42836">
    <property type="entry name" value="7-CARBOXY-7-DEAZAGUANINE SYNTHASE"/>
    <property type="match status" value="1"/>
</dbReference>
<comment type="cofactor">
    <cofactor evidence="8">
        <name>S-adenosyl-L-methionine</name>
        <dbReference type="ChEBI" id="CHEBI:59789"/>
    </cofactor>
    <text evidence="8">Binds 1 S-adenosyl-L-methionine per subunit.</text>
</comment>
<comment type="similarity">
    <text evidence="8">Belongs to the radical SAM superfamily. 7-carboxy-7-deazaguanine synthase family.</text>
</comment>
<feature type="binding site" evidence="8">
    <location>
        <position position="34"/>
    </location>
    <ligand>
        <name>[4Fe-4S] cluster</name>
        <dbReference type="ChEBI" id="CHEBI:49883"/>
        <note>4Fe-4S-S-AdoMet</note>
    </ligand>
</feature>
<dbReference type="RefSeq" id="WP_015724066.1">
    <property type="nucleotide sequence ID" value="NC_014972.1"/>
</dbReference>
<dbReference type="CDD" id="cd01335">
    <property type="entry name" value="Radical_SAM"/>
    <property type="match status" value="1"/>
</dbReference>
<evidence type="ECO:0000256" key="4">
    <source>
        <dbReference type="ARBA" id="ARBA00022842"/>
    </source>
</evidence>
<keyword evidence="5 8" id="KW-0408">Iron</keyword>
<dbReference type="AlphaFoldDB" id="A0A7U3YLF1"/>
<dbReference type="InterPro" id="IPR013785">
    <property type="entry name" value="Aldolase_TIM"/>
</dbReference>
<feature type="binding site" evidence="8">
    <location>
        <position position="41"/>
    </location>
    <ligand>
        <name>[4Fe-4S] cluster</name>
        <dbReference type="ChEBI" id="CHEBI:49883"/>
        <note>4Fe-4S-S-AdoMet</note>
    </ligand>
</feature>
<reference evidence="10 11" key="1">
    <citation type="journal article" date="2011" name="Stand. Genomic Sci.">
        <title>Complete genome sequence of Desulfobulbus propionicus type strain (1pr3).</title>
        <authorList>
            <person name="Pagani I."/>
            <person name="Lapidus A."/>
            <person name="Nolan M."/>
            <person name="Lucas S."/>
            <person name="Hammon N."/>
            <person name="Deshpande S."/>
            <person name="Cheng J.F."/>
            <person name="Chertkov O."/>
            <person name="Davenport K."/>
            <person name="Tapia R."/>
            <person name="Han C."/>
            <person name="Goodwin L."/>
            <person name="Pitluck S."/>
            <person name="Liolios K."/>
            <person name="Mavromatis K."/>
            <person name="Ivanova N."/>
            <person name="Mikhailova N."/>
            <person name="Pati A."/>
            <person name="Chen A."/>
            <person name="Palaniappan K."/>
            <person name="Land M."/>
            <person name="Hauser L."/>
            <person name="Chang Y.J."/>
            <person name="Jeffries C.D."/>
            <person name="Detter J.C."/>
            <person name="Brambilla E."/>
            <person name="Kannan K.P."/>
            <person name="Djao O.D."/>
            <person name="Rohde M."/>
            <person name="Pukall R."/>
            <person name="Spring S."/>
            <person name="Goker M."/>
            <person name="Sikorski J."/>
            <person name="Woyke T."/>
            <person name="Bristow J."/>
            <person name="Eisen J.A."/>
            <person name="Markowitz V."/>
            <person name="Hugenholtz P."/>
            <person name="Kyrpides N.C."/>
            <person name="Klenk H.P."/>
        </authorList>
    </citation>
    <scope>NUCLEOTIDE SEQUENCE [LARGE SCALE GENOMIC DNA]</scope>
    <source>
        <strain evidence="11">ATCC 33891 / DSM 2032 / 1pr3</strain>
    </source>
</reference>
<dbReference type="PANTHER" id="PTHR42836:SF1">
    <property type="entry name" value="7-CARBOXY-7-DEAZAGUANINE SYNTHASE"/>
    <property type="match status" value="1"/>
</dbReference>
<dbReference type="GO" id="GO:0000287">
    <property type="term" value="F:magnesium ion binding"/>
    <property type="evidence" value="ECO:0007669"/>
    <property type="project" value="UniProtKB-UniRule"/>
</dbReference>
<dbReference type="GO" id="GO:0016840">
    <property type="term" value="F:carbon-nitrogen lyase activity"/>
    <property type="evidence" value="ECO:0007669"/>
    <property type="project" value="UniProtKB-UniRule"/>
</dbReference>
<keyword evidence="4 8" id="KW-0460">Magnesium</keyword>
<dbReference type="GO" id="GO:0008616">
    <property type="term" value="P:tRNA queuosine(34) biosynthetic process"/>
    <property type="evidence" value="ECO:0007669"/>
    <property type="project" value="UniProtKB-UniRule"/>
</dbReference>
<gene>
    <name evidence="8" type="primary">queE</name>
    <name evidence="10" type="ordered locus">Despr_1362</name>
</gene>
<accession>A0A7U3YLF1</accession>
<evidence type="ECO:0000256" key="3">
    <source>
        <dbReference type="ARBA" id="ARBA00022723"/>
    </source>
</evidence>
<feature type="binding site" evidence="8">
    <location>
        <begin position="40"/>
        <end position="42"/>
    </location>
    <ligand>
        <name>S-adenosyl-L-methionine</name>
        <dbReference type="ChEBI" id="CHEBI:59789"/>
    </ligand>
</feature>
<comment type="cofactor">
    <cofactor evidence="8">
        <name>Mg(2+)</name>
        <dbReference type="ChEBI" id="CHEBI:18420"/>
    </cofactor>
</comment>
<dbReference type="InterPro" id="IPR058240">
    <property type="entry name" value="rSAM_sf"/>
</dbReference>
<keyword evidence="3 8" id="KW-0479">Metal-binding</keyword>
<feature type="binding site" evidence="8">
    <location>
        <position position="76"/>
    </location>
    <ligand>
        <name>S-adenosyl-L-methionine</name>
        <dbReference type="ChEBI" id="CHEBI:59789"/>
    </ligand>
</feature>
<evidence type="ECO:0000313" key="11">
    <source>
        <dbReference type="Proteomes" id="UP000006365"/>
    </source>
</evidence>
<organism evidence="10 11">
    <name type="scientific">Desulfobulbus propionicus (strain ATCC 33891 / DSM 2032 / VKM B-1956 / 1pr3)</name>
    <dbReference type="NCBI Taxonomy" id="577650"/>
    <lineage>
        <taxon>Bacteria</taxon>
        <taxon>Pseudomonadati</taxon>
        <taxon>Thermodesulfobacteriota</taxon>
        <taxon>Desulfobulbia</taxon>
        <taxon>Desulfobulbales</taxon>
        <taxon>Desulfobulbaceae</taxon>
        <taxon>Desulfobulbus</taxon>
    </lineage>
</organism>
<dbReference type="SFLD" id="SFLDS00029">
    <property type="entry name" value="Radical_SAM"/>
    <property type="match status" value="1"/>
</dbReference>
<dbReference type="KEGG" id="dpr:Despr_1362"/>
<comment type="catalytic activity">
    <reaction evidence="8">
        <text>6-carboxy-5,6,7,8-tetrahydropterin + H(+) = 7-carboxy-7-carbaguanine + NH4(+)</text>
        <dbReference type="Rhea" id="RHEA:27974"/>
        <dbReference type="ChEBI" id="CHEBI:15378"/>
        <dbReference type="ChEBI" id="CHEBI:28938"/>
        <dbReference type="ChEBI" id="CHEBI:61032"/>
        <dbReference type="ChEBI" id="CHEBI:61036"/>
        <dbReference type="EC" id="4.3.99.3"/>
    </reaction>
</comment>
<evidence type="ECO:0000256" key="6">
    <source>
        <dbReference type="ARBA" id="ARBA00023014"/>
    </source>
</evidence>
<evidence type="ECO:0000256" key="8">
    <source>
        <dbReference type="HAMAP-Rule" id="MF_00917"/>
    </source>
</evidence>
<feature type="binding site" evidence="8">
    <location>
        <position position="30"/>
    </location>
    <ligand>
        <name>substrate</name>
    </ligand>
</feature>
<name>A0A7U3YLF1_DESPD</name>
<protein>
    <recommendedName>
        <fullName evidence="8">7-carboxy-7-deazaguanine synthase</fullName>
        <shortName evidence="8">CDG synthase</shortName>
        <ecNumber evidence="8">4.3.99.3</ecNumber>
    </recommendedName>
    <alternativeName>
        <fullName evidence="8">Queuosine biosynthesis protein QueE</fullName>
    </alternativeName>
</protein>
<evidence type="ECO:0000256" key="1">
    <source>
        <dbReference type="ARBA" id="ARBA00022485"/>
    </source>
</evidence>
<keyword evidence="8" id="KW-0671">Queuosine biosynthesis</keyword>
<comment type="pathway">
    <text evidence="8">Purine metabolism; 7-cyano-7-deazaguanine biosynthesis.</text>
</comment>
<evidence type="ECO:0000256" key="2">
    <source>
        <dbReference type="ARBA" id="ARBA00022691"/>
    </source>
</evidence>
<comment type="subunit">
    <text evidence="8">Homodimer.</text>
</comment>
<dbReference type="HAMAP" id="MF_00917">
    <property type="entry name" value="QueE"/>
    <property type="match status" value="1"/>
</dbReference>
<sequence>MVTEPLLVCERFYSIQGESTRAGLPCLFVRLAGCNLRCSYCDARYTWEETGETMTVDEILAWAEQYPGVMVEVTGGEPLRQNGVYPLMRNLLAAGLTVLLETNGSLPLCGVPEEVGIVMDIKCPDSGMAAHNLADNLDLLRERARRQCRDEIKFVLSSVDDFHWARQVVTRERLDRLLPVLFSPVRPLLDPALLAQLLLDHRLNVRLQLQLHALLWPDRARGV</sequence>
<dbReference type="SUPFAM" id="SSF102114">
    <property type="entry name" value="Radical SAM enzymes"/>
    <property type="match status" value="1"/>
</dbReference>
<keyword evidence="7 8" id="KW-0456">Lyase</keyword>
<feature type="domain" description="Radical SAM core" evidence="9">
    <location>
        <begin position="21"/>
        <end position="218"/>
    </location>
</feature>
<evidence type="ECO:0000256" key="7">
    <source>
        <dbReference type="ARBA" id="ARBA00023239"/>
    </source>
</evidence>
<comment type="function">
    <text evidence="8">Catalyzes the complex heterocyclic radical-mediated conversion of 6-carboxy-5,6,7,8-tetrahydropterin (CPH4) to 7-carboxy-7-deazaguanine (CDG), a step common to the biosynthetic pathways of all 7-deazapurine-containing compounds.</text>
</comment>